<accession>A0AAE4P5H2</accession>
<gene>
    <name evidence="3" type="ORF">CMU51_19125</name>
</gene>
<name>A0AAE4P5H2_9FLAO</name>
<evidence type="ECO:0000313" key="3">
    <source>
        <dbReference type="EMBL" id="MDV3666169.1"/>
    </source>
</evidence>
<organism evidence="3 4">
    <name type="scientific">Elizabethkingia anophelis</name>
    <dbReference type="NCBI Taxonomy" id="1117645"/>
    <lineage>
        <taxon>Bacteria</taxon>
        <taxon>Pseudomonadati</taxon>
        <taxon>Bacteroidota</taxon>
        <taxon>Flavobacteriia</taxon>
        <taxon>Flavobacteriales</taxon>
        <taxon>Weeksellaceae</taxon>
        <taxon>Elizabethkingia</taxon>
    </lineage>
</organism>
<dbReference type="Proteomes" id="UP001189000">
    <property type="component" value="Unassembled WGS sequence"/>
</dbReference>
<proteinExistence type="predicted"/>
<dbReference type="Pfam" id="PF08818">
    <property type="entry name" value="DUF1801"/>
    <property type="match status" value="1"/>
</dbReference>
<keyword evidence="1" id="KW-1133">Transmembrane helix</keyword>
<keyword evidence="1" id="KW-0812">Transmembrane</keyword>
<comment type="caution">
    <text evidence="3">The sequence shown here is derived from an EMBL/GenBank/DDBJ whole genome shotgun (WGS) entry which is preliminary data.</text>
</comment>
<dbReference type="AlphaFoldDB" id="A0AAE4P5H2"/>
<sequence>MAGISSGHFYRLLLFSFIFTFIVVTFVVIQKYYDRLYLVQRVYNMKNLKLKTDPKVNDKFNNYPELIREKMQFLRELVIETAGETHGVDVLEETLKWGEPSFITKNGSTLRMDWKEKSPKQYAMYFQCSSRLVDTFRMVFGNQFRYEGKRAIIFQLNEKIPVNELKECIKVTLLYHDVKHLQTLGI</sequence>
<protein>
    <recommendedName>
        <fullName evidence="2">YdhG-like domain-containing protein</fullName>
    </recommendedName>
</protein>
<dbReference type="SUPFAM" id="SSF159888">
    <property type="entry name" value="YdhG-like"/>
    <property type="match status" value="1"/>
</dbReference>
<keyword evidence="1" id="KW-0472">Membrane</keyword>
<feature type="domain" description="YdhG-like" evidence="2">
    <location>
        <begin position="68"/>
        <end position="170"/>
    </location>
</feature>
<dbReference type="EMBL" id="NWGY01000020">
    <property type="protein sequence ID" value="MDV3666169.1"/>
    <property type="molecule type" value="Genomic_DNA"/>
</dbReference>
<evidence type="ECO:0000313" key="4">
    <source>
        <dbReference type="Proteomes" id="UP001189000"/>
    </source>
</evidence>
<dbReference type="InterPro" id="IPR014922">
    <property type="entry name" value="YdhG-like"/>
</dbReference>
<feature type="transmembrane region" description="Helical" evidence="1">
    <location>
        <begin position="12"/>
        <end position="33"/>
    </location>
</feature>
<reference evidence="3" key="1">
    <citation type="submission" date="2023-02" db="EMBL/GenBank/DDBJ databases">
        <title>Elizabethkingia anophelis draft genomes.</title>
        <authorList>
            <person name="Nicholson A.C."/>
            <person name="Whitney A.M."/>
            <person name="Humrighouse B.W."/>
            <person name="Villarma A."/>
            <person name="Bell M."/>
            <person name="Mcquiston J."/>
        </authorList>
    </citation>
    <scope>NUCLEOTIDE SEQUENCE</scope>
    <source>
        <strain evidence="3">B4955</strain>
    </source>
</reference>
<evidence type="ECO:0000259" key="2">
    <source>
        <dbReference type="Pfam" id="PF08818"/>
    </source>
</evidence>
<evidence type="ECO:0000256" key="1">
    <source>
        <dbReference type="SAM" id="Phobius"/>
    </source>
</evidence>